<feature type="compositionally biased region" description="Low complexity" evidence="1">
    <location>
        <begin position="141"/>
        <end position="151"/>
    </location>
</feature>
<feature type="region of interest" description="Disordered" evidence="1">
    <location>
        <begin position="588"/>
        <end position="686"/>
    </location>
</feature>
<reference evidence="2" key="1">
    <citation type="journal article" date="2021" name="Sci. Rep.">
        <title>Diploid genomic architecture of Nitzschia inconspicua, an elite biomass production diatom.</title>
        <authorList>
            <person name="Oliver A."/>
            <person name="Podell S."/>
            <person name="Pinowska A."/>
            <person name="Traller J.C."/>
            <person name="Smith S.R."/>
            <person name="McClure R."/>
            <person name="Beliaev A."/>
            <person name="Bohutskyi P."/>
            <person name="Hill E.A."/>
            <person name="Rabines A."/>
            <person name="Zheng H."/>
            <person name="Allen L.Z."/>
            <person name="Kuo A."/>
            <person name="Grigoriev I.V."/>
            <person name="Allen A.E."/>
            <person name="Hazlebeck D."/>
            <person name="Allen E.E."/>
        </authorList>
    </citation>
    <scope>NUCLEOTIDE SEQUENCE</scope>
    <source>
        <strain evidence="2">Hildebrandi</strain>
    </source>
</reference>
<dbReference type="OrthoDB" id="47695at2759"/>
<feature type="compositionally biased region" description="Low complexity" evidence="1">
    <location>
        <begin position="654"/>
        <end position="676"/>
    </location>
</feature>
<sequence length="686" mass="74590">MADYGHPFGATMAPPPPPPGPPPSAGGNPFDPLGSTASPPTPAAGTDPFGGGSNSLVNGYPNQQPPLPPQTPQPHQYQQQQYQQPFGGAPAPAYPQQQQPVDYSQNQMVVSSQQSNPYGGYAQTMIPATDPSQSQWGMGGAAPAPATTSTSFDPFAPPPPPAPAPVPPTPTPQPQQMAYPNPSEPFSTFQDPFGGNIGGGASYGASPQPPPPPAPVYTEPPAPAPAPEPAYQQQERQMSTYDHSNNYNNNNNNNQSYNNDNQNNSYRNYSHDNQDPLEEQQQQAYLNNYNDRQLVPATQASSSTAITVRSPDEVRNKYSQALSQQAGPMASPLPKAELVRKKGYVLSRISFRTIVMKKWKQSFWIQYGSHTMLWFRNEADFDDWLNNPYHTQAQRNFLIKLAVNFVHDLYKPNVRGYQVTQCRTKPYGTKVVRQFKLERWMDYGPTIAAAFGSYDPKEVDACREAIVECMKNTPLDNGIRATGAVKEYHEQQQAALEQQQQQQREQQGGGNGERYQNYQLPPGAAQRAHAQSLDGYKSAAPPSSSVVDLLDDTFDDAASVPPASAAGDLLGGALVPATNPYASYPGAPPPAVSYPPQQQYPGGYAQPQPPQQSYGIPPQQQQAPAYPAPAPAYPQQQQQYYGAPPPQQPPPSPQQAAAFDYGAYQQQPPQQSGGYPMASYPQPTQF</sequence>
<name>A0A9K3LDG0_9STRA</name>
<evidence type="ECO:0000313" key="2">
    <source>
        <dbReference type="EMBL" id="KAG7360425.1"/>
    </source>
</evidence>
<feature type="compositionally biased region" description="Low complexity" evidence="1">
    <location>
        <begin position="594"/>
        <end position="625"/>
    </location>
</feature>
<protein>
    <submittedName>
        <fullName evidence="2">Uncharacterized protein</fullName>
    </submittedName>
</protein>
<feature type="compositionally biased region" description="Polar residues" evidence="1">
    <location>
        <begin position="295"/>
        <end position="307"/>
    </location>
</feature>
<feature type="compositionally biased region" description="Pro residues" evidence="1">
    <location>
        <begin position="13"/>
        <end position="24"/>
    </location>
</feature>
<feature type="compositionally biased region" description="Low complexity" evidence="1">
    <location>
        <begin position="73"/>
        <end position="116"/>
    </location>
</feature>
<feature type="compositionally biased region" description="Pro residues" evidence="1">
    <location>
        <begin position="643"/>
        <end position="653"/>
    </location>
</feature>
<comment type="caution">
    <text evidence="2">The sequence shown here is derived from an EMBL/GenBank/DDBJ whole genome shotgun (WGS) entry which is preliminary data.</text>
</comment>
<gene>
    <name evidence="2" type="ORF">IV203_035524</name>
</gene>
<feature type="region of interest" description="Disordered" evidence="1">
    <location>
        <begin position="1"/>
        <end position="274"/>
    </location>
</feature>
<organism evidence="2 3">
    <name type="scientific">Nitzschia inconspicua</name>
    <dbReference type="NCBI Taxonomy" id="303405"/>
    <lineage>
        <taxon>Eukaryota</taxon>
        <taxon>Sar</taxon>
        <taxon>Stramenopiles</taxon>
        <taxon>Ochrophyta</taxon>
        <taxon>Bacillariophyta</taxon>
        <taxon>Bacillariophyceae</taxon>
        <taxon>Bacillariophycidae</taxon>
        <taxon>Bacillariales</taxon>
        <taxon>Bacillariaceae</taxon>
        <taxon>Nitzschia</taxon>
    </lineage>
</organism>
<feature type="region of interest" description="Disordered" evidence="1">
    <location>
        <begin position="490"/>
        <end position="544"/>
    </location>
</feature>
<feature type="compositionally biased region" description="Low complexity" evidence="1">
    <location>
        <begin position="491"/>
        <end position="506"/>
    </location>
</feature>
<reference evidence="2" key="2">
    <citation type="submission" date="2021-04" db="EMBL/GenBank/DDBJ databases">
        <authorList>
            <person name="Podell S."/>
        </authorList>
    </citation>
    <scope>NUCLEOTIDE SEQUENCE</scope>
    <source>
        <strain evidence="2">Hildebrandi</strain>
    </source>
</reference>
<accession>A0A9K3LDG0</accession>
<feature type="compositionally biased region" description="Low complexity" evidence="1">
    <location>
        <begin position="244"/>
        <end position="268"/>
    </location>
</feature>
<keyword evidence="3" id="KW-1185">Reference proteome</keyword>
<dbReference type="AlphaFoldDB" id="A0A9K3LDG0"/>
<feature type="compositionally biased region" description="Pro residues" evidence="1">
    <location>
        <begin position="155"/>
        <end position="173"/>
    </location>
</feature>
<evidence type="ECO:0000313" key="3">
    <source>
        <dbReference type="Proteomes" id="UP000693970"/>
    </source>
</evidence>
<feature type="compositionally biased region" description="Pro residues" evidence="1">
    <location>
        <begin position="63"/>
        <end position="72"/>
    </location>
</feature>
<evidence type="ECO:0000256" key="1">
    <source>
        <dbReference type="SAM" id="MobiDB-lite"/>
    </source>
</evidence>
<feature type="region of interest" description="Disordered" evidence="1">
    <location>
        <begin position="295"/>
        <end position="317"/>
    </location>
</feature>
<feature type="compositionally biased region" description="Pro residues" evidence="1">
    <location>
        <begin position="207"/>
        <end position="228"/>
    </location>
</feature>
<dbReference type="EMBL" id="JAGRRH010000013">
    <property type="protein sequence ID" value="KAG7360425.1"/>
    <property type="molecule type" value="Genomic_DNA"/>
</dbReference>
<proteinExistence type="predicted"/>
<feature type="compositionally biased region" description="Low complexity" evidence="1">
    <location>
        <begin position="633"/>
        <end position="642"/>
    </location>
</feature>
<dbReference type="Proteomes" id="UP000693970">
    <property type="component" value="Unassembled WGS sequence"/>
</dbReference>